<evidence type="ECO:0000256" key="1">
    <source>
        <dbReference type="SAM" id="Phobius"/>
    </source>
</evidence>
<reference evidence="3 4" key="1">
    <citation type="submission" date="2020-12" db="EMBL/GenBank/DDBJ databases">
        <title>Vagococcus allomyrinae sp. nov. and Enterococcus lavae sp. nov., isolated from the larvae of Allomyrina dichotoma.</title>
        <authorList>
            <person name="Lee S.D."/>
        </authorList>
    </citation>
    <scope>NUCLEOTIDE SEQUENCE [LARGE SCALE GENOMIC DNA]</scope>
    <source>
        <strain evidence="3 4">BWM-S5</strain>
    </source>
</reference>
<evidence type="ECO:0000313" key="3">
    <source>
        <dbReference type="EMBL" id="MBP1046719.1"/>
    </source>
</evidence>
<dbReference type="RefSeq" id="WP_209557522.1">
    <property type="nucleotide sequence ID" value="NZ_JAEDXU010000005.1"/>
</dbReference>
<name>A0ABS4CLR8_9ENTE</name>
<evidence type="ECO:0000313" key="4">
    <source>
        <dbReference type="Proteomes" id="UP000673375"/>
    </source>
</evidence>
<comment type="caution">
    <text evidence="3">The sequence shown here is derived from an EMBL/GenBank/DDBJ whole genome shotgun (WGS) entry which is preliminary data.</text>
</comment>
<keyword evidence="4" id="KW-1185">Reference proteome</keyword>
<feature type="transmembrane region" description="Helical" evidence="1">
    <location>
        <begin position="128"/>
        <end position="148"/>
    </location>
</feature>
<dbReference type="PANTHER" id="PTHR14969:SF13">
    <property type="entry name" value="AT30094P"/>
    <property type="match status" value="1"/>
</dbReference>
<feature type="transmembrane region" description="Helical" evidence="1">
    <location>
        <begin position="7"/>
        <end position="28"/>
    </location>
</feature>
<dbReference type="Gene3D" id="1.20.144.10">
    <property type="entry name" value="Phosphatidic acid phosphatase type 2/haloperoxidase"/>
    <property type="match status" value="2"/>
</dbReference>
<organism evidence="3 4">
    <name type="scientific">Enterococcus larvae</name>
    <dbReference type="NCBI Taxonomy" id="2794352"/>
    <lineage>
        <taxon>Bacteria</taxon>
        <taxon>Bacillati</taxon>
        <taxon>Bacillota</taxon>
        <taxon>Bacilli</taxon>
        <taxon>Lactobacillales</taxon>
        <taxon>Enterococcaceae</taxon>
        <taxon>Enterococcus</taxon>
    </lineage>
</organism>
<proteinExistence type="predicted"/>
<dbReference type="SMART" id="SM00014">
    <property type="entry name" value="acidPPc"/>
    <property type="match status" value="1"/>
</dbReference>
<feature type="transmembrane region" description="Helical" evidence="1">
    <location>
        <begin position="86"/>
        <end position="108"/>
    </location>
</feature>
<dbReference type="PANTHER" id="PTHR14969">
    <property type="entry name" value="SPHINGOSINE-1-PHOSPHATE PHOSPHOHYDROLASE"/>
    <property type="match status" value="1"/>
</dbReference>
<gene>
    <name evidence="3" type="ORF">I6N96_10625</name>
</gene>
<dbReference type="InterPro" id="IPR036938">
    <property type="entry name" value="PAP2/HPO_sf"/>
</dbReference>
<dbReference type="InterPro" id="IPR000326">
    <property type="entry name" value="PAP2/HPO"/>
</dbReference>
<protein>
    <submittedName>
        <fullName evidence="3">Phosphatase PAP2 family protein</fullName>
    </submittedName>
</protein>
<dbReference type="SUPFAM" id="SSF48317">
    <property type="entry name" value="Acid phosphatase/Vanadium-dependent haloperoxidase"/>
    <property type="match status" value="1"/>
</dbReference>
<feature type="transmembrane region" description="Helical" evidence="1">
    <location>
        <begin position="60"/>
        <end position="79"/>
    </location>
</feature>
<keyword evidence="1" id="KW-1133">Transmembrane helix</keyword>
<keyword evidence="1" id="KW-0812">Transmembrane</keyword>
<feature type="domain" description="Phosphatidic acid phosphatase type 2/haloperoxidase" evidence="2">
    <location>
        <begin position="86"/>
        <end position="199"/>
    </location>
</feature>
<dbReference type="CDD" id="cd03392">
    <property type="entry name" value="PAP2_like_2"/>
    <property type="match status" value="1"/>
</dbReference>
<accession>A0ABS4CLR8</accession>
<feature type="transmembrane region" description="Helical" evidence="1">
    <location>
        <begin position="184"/>
        <end position="203"/>
    </location>
</feature>
<dbReference type="Proteomes" id="UP000673375">
    <property type="component" value="Unassembled WGS sequence"/>
</dbReference>
<keyword evidence="1" id="KW-0472">Membrane</keyword>
<feature type="transmembrane region" description="Helical" evidence="1">
    <location>
        <begin position="160"/>
        <end position="178"/>
    </location>
</feature>
<dbReference type="Pfam" id="PF01569">
    <property type="entry name" value="PAP2"/>
    <property type="match status" value="1"/>
</dbReference>
<dbReference type="EMBL" id="JAEDXU010000005">
    <property type="protein sequence ID" value="MBP1046719.1"/>
    <property type="molecule type" value="Genomic_DNA"/>
</dbReference>
<sequence length="222" mass="25153">MKHKTYYRTAGICFLLVFIILGTIVKLAPDQLNGFDQTITAFIRTPYPTLNQFTIWYTKLANPMTVAALTAIAAGLMALKKYYTEALWLVINVGFTAGVLNSLIKLFFMRERPTLEHLVVEHSYSFPSGHSTGSVLLYGTIIILLPLFIKKKPLTRLLQLLLGVGILFIGISRIYLGVHFPSDILGGFCFGLSWLLITYPIYLKFRHSKQSKYKHSKKEESQ</sequence>
<evidence type="ECO:0000259" key="2">
    <source>
        <dbReference type="SMART" id="SM00014"/>
    </source>
</evidence>